<feature type="signal peptide" evidence="1">
    <location>
        <begin position="1"/>
        <end position="22"/>
    </location>
</feature>
<reference evidence="2 3" key="1">
    <citation type="submission" date="2019-08" db="EMBL/GenBank/DDBJ databases">
        <title>Paraburkholderia sp. DCY113.</title>
        <authorList>
            <person name="Kang J."/>
        </authorList>
    </citation>
    <scope>NUCLEOTIDE SEQUENCE [LARGE SCALE GENOMIC DNA]</scope>
    <source>
        <strain evidence="2 3">DCY113</strain>
    </source>
</reference>
<feature type="chain" id="PRO_5022992155" description="Single cache domain-containing protein" evidence="1">
    <location>
        <begin position="23"/>
        <end position="165"/>
    </location>
</feature>
<organism evidence="2 3">
    <name type="scientific">Paraburkholderia panacisoli</name>
    <dbReference type="NCBI Taxonomy" id="2603818"/>
    <lineage>
        <taxon>Bacteria</taxon>
        <taxon>Pseudomonadati</taxon>
        <taxon>Pseudomonadota</taxon>
        <taxon>Betaproteobacteria</taxon>
        <taxon>Burkholderiales</taxon>
        <taxon>Burkholderiaceae</taxon>
        <taxon>Paraburkholderia</taxon>
    </lineage>
</organism>
<accession>A0A5B0GYF5</accession>
<sequence length="165" mass="17641">MTILRHFILLCAVTLFAISANAALPAPNDAASSIYAQRLADQIAHNHVGIMDVIFHVTPPGKTKNIAVASHITGERGKPSGDDELGVIRTGKPLVEIQKDGVRIGVLVPLMDDHGNTIGALGIVYAYHRGQAEQPFLMRSMGIRNSIAKRISSEADLFVRNAPGA</sequence>
<dbReference type="EMBL" id="VTUZ01000016">
    <property type="protein sequence ID" value="KAA1007800.1"/>
    <property type="molecule type" value="Genomic_DNA"/>
</dbReference>
<evidence type="ECO:0000256" key="1">
    <source>
        <dbReference type="SAM" id="SignalP"/>
    </source>
</evidence>
<keyword evidence="1" id="KW-0732">Signal</keyword>
<evidence type="ECO:0008006" key="4">
    <source>
        <dbReference type="Google" id="ProtNLM"/>
    </source>
</evidence>
<evidence type="ECO:0000313" key="2">
    <source>
        <dbReference type="EMBL" id="KAA1007800.1"/>
    </source>
</evidence>
<dbReference type="AlphaFoldDB" id="A0A5B0GYF5"/>
<proteinExistence type="predicted"/>
<comment type="caution">
    <text evidence="2">The sequence shown here is derived from an EMBL/GenBank/DDBJ whole genome shotgun (WGS) entry which is preliminary data.</text>
</comment>
<gene>
    <name evidence="2" type="ORF">FVF58_24175</name>
</gene>
<protein>
    <recommendedName>
        <fullName evidence="4">Single cache domain-containing protein</fullName>
    </recommendedName>
</protein>
<keyword evidence="3" id="KW-1185">Reference proteome</keyword>
<name>A0A5B0GYF5_9BURK</name>
<dbReference type="Proteomes" id="UP000325273">
    <property type="component" value="Unassembled WGS sequence"/>
</dbReference>
<dbReference type="RefSeq" id="WP_149672342.1">
    <property type="nucleotide sequence ID" value="NZ_VTUZ01000016.1"/>
</dbReference>
<evidence type="ECO:0000313" key="3">
    <source>
        <dbReference type="Proteomes" id="UP000325273"/>
    </source>
</evidence>